<dbReference type="EMBL" id="JAEFCI010007001">
    <property type="protein sequence ID" value="KAG5459338.1"/>
    <property type="molecule type" value="Genomic_DNA"/>
</dbReference>
<sequence>MFTQFATSQMNHKVIETLVLQAQKAVRENVTVGRDAKRRKPKPLRNNLKPPKVKQAERTTGWQVPIDTLFLP</sequence>
<evidence type="ECO:0000256" key="1">
    <source>
        <dbReference type="SAM" id="MobiDB-lite"/>
    </source>
</evidence>
<name>A0A8H8DI98_9FUNG</name>
<protein>
    <submittedName>
        <fullName evidence="2">Uncharacterized protein</fullName>
    </submittedName>
</protein>
<dbReference type="AlphaFoldDB" id="A0A8H8DI98"/>
<evidence type="ECO:0000313" key="3">
    <source>
        <dbReference type="Proteomes" id="UP000673691"/>
    </source>
</evidence>
<feature type="region of interest" description="Disordered" evidence="1">
    <location>
        <begin position="31"/>
        <end position="59"/>
    </location>
</feature>
<comment type="caution">
    <text evidence="2">The sequence shown here is derived from an EMBL/GenBank/DDBJ whole genome shotgun (WGS) entry which is preliminary data.</text>
</comment>
<dbReference type="Proteomes" id="UP000673691">
    <property type="component" value="Unassembled WGS sequence"/>
</dbReference>
<accession>A0A8H8DI98</accession>
<reference evidence="2 3" key="1">
    <citation type="journal article" name="Sci. Rep.">
        <title>Genome-scale phylogenetic analyses confirm Olpidium as the closest living zoosporic fungus to the non-flagellated, terrestrial fungi.</title>
        <authorList>
            <person name="Chang Y."/>
            <person name="Rochon D."/>
            <person name="Sekimoto S."/>
            <person name="Wang Y."/>
            <person name="Chovatia M."/>
            <person name="Sandor L."/>
            <person name="Salamov A."/>
            <person name="Grigoriev I.V."/>
            <person name="Stajich J.E."/>
            <person name="Spatafora J.W."/>
        </authorList>
    </citation>
    <scope>NUCLEOTIDE SEQUENCE [LARGE SCALE GENOMIC DNA]</scope>
    <source>
        <strain evidence="2">S191</strain>
    </source>
</reference>
<organism evidence="2 3">
    <name type="scientific">Olpidium bornovanus</name>
    <dbReference type="NCBI Taxonomy" id="278681"/>
    <lineage>
        <taxon>Eukaryota</taxon>
        <taxon>Fungi</taxon>
        <taxon>Fungi incertae sedis</taxon>
        <taxon>Olpidiomycota</taxon>
        <taxon>Olpidiomycotina</taxon>
        <taxon>Olpidiomycetes</taxon>
        <taxon>Olpidiales</taxon>
        <taxon>Olpidiaceae</taxon>
        <taxon>Olpidium</taxon>
    </lineage>
</organism>
<evidence type="ECO:0000313" key="2">
    <source>
        <dbReference type="EMBL" id="KAG5459338.1"/>
    </source>
</evidence>
<keyword evidence="3" id="KW-1185">Reference proteome</keyword>
<gene>
    <name evidence="2" type="ORF">BJ554DRAFT_270</name>
</gene>
<proteinExistence type="predicted"/>